<dbReference type="Pfam" id="PF07729">
    <property type="entry name" value="FCD"/>
    <property type="match status" value="1"/>
</dbReference>
<dbReference type="InterPro" id="IPR036390">
    <property type="entry name" value="WH_DNA-bd_sf"/>
</dbReference>
<comment type="caution">
    <text evidence="5">The sequence shown here is derived from an EMBL/GenBank/DDBJ whole genome shotgun (WGS) entry which is preliminary data.</text>
</comment>
<organism evidence="5 6">
    <name type="scientific">Arthrobacter burdickii</name>
    <dbReference type="NCBI Taxonomy" id="3035920"/>
    <lineage>
        <taxon>Bacteria</taxon>
        <taxon>Bacillati</taxon>
        <taxon>Actinomycetota</taxon>
        <taxon>Actinomycetes</taxon>
        <taxon>Micrococcales</taxon>
        <taxon>Micrococcaceae</taxon>
        <taxon>Arthrobacter</taxon>
    </lineage>
</organism>
<evidence type="ECO:0000259" key="4">
    <source>
        <dbReference type="PROSITE" id="PS50949"/>
    </source>
</evidence>
<evidence type="ECO:0000313" key="6">
    <source>
        <dbReference type="Proteomes" id="UP001174209"/>
    </source>
</evidence>
<dbReference type="SMART" id="SM00345">
    <property type="entry name" value="HTH_GNTR"/>
    <property type="match status" value="1"/>
</dbReference>
<accession>A0ABT8JXV6</accession>
<keyword evidence="1" id="KW-0805">Transcription regulation</keyword>
<dbReference type="Gene3D" id="1.20.120.530">
    <property type="entry name" value="GntR ligand-binding domain-like"/>
    <property type="match status" value="1"/>
</dbReference>
<protein>
    <submittedName>
        <fullName evidence="5">FCD domain-containing protein</fullName>
    </submittedName>
</protein>
<sequence length="235" mass="25669">MPNLSPAPVLHNSILERLGTEIVQGVRPPGSVITLARLEDEAGVSRTVIREVVRILESMGMVESRRRVGVTVLPAASWSVLDPQLIRWRLTGAERHAQLHRLTEMRLALEPTAARLAARRATAEVGIELLELASRLRILGEAGQGHEQPYLEADIAFHALLLAASGNDMIASLHGIVTEVLAGRTDLGLSPADPVPDAFDNHEAIARAIMDRDEDRAEQYAKAVVMEVWQELGNI</sequence>
<keyword evidence="3" id="KW-0804">Transcription</keyword>
<dbReference type="SUPFAM" id="SSF46785">
    <property type="entry name" value="Winged helix' DNA-binding domain"/>
    <property type="match status" value="1"/>
</dbReference>
<dbReference type="Proteomes" id="UP001174209">
    <property type="component" value="Unassembled WGS sequence"/>
</dbReference>
<dbReference type="PROSITE" id="PS50949">
    <property type="entry name" value="HTH_GNTR"/>
    <property type="match status" value="1"/>
</dbReference>
<keyword evidence="6" id="KW-1185">Reference proteome</keyword>
<proteinExistence type="predicted"/>
<keyword evidence="2" id="KW-0238">DNA-binding</keyword>
<evidence type="ECO:0000256" key="2">
    <source>
        <dbReference type="ARBA" id="ARBA00023125"/>
    </source>
</evidence>
<gene>
    <name evidence="5" type="ORF">P5G52_03875</name>
</gene>
<dbReference type="InterPro" id="IPR000524">
    <property type="entry name" value="Tscrpt_reg_HTH_GntR"/>
</dbReference>
<reference evidence="5" key="1">
    <citation type="submission" date="2023-06" db="EMBL/GenBank/DDBJ databases">
        <title>MT1 and MT2 Draft Genomes of Novel Species.</title>
        <authorList>
            <person name="Venkateswaran K."/>
        </authorList>
    </citation>
    <scope>NUCLEOTIDE SEQUENCE</scope>
    <source>
        <strain evidence="5">IIF3SC-B10</strain>
    </source>
</reference>
<feature type="domain" description="HTH gntR-type" evidence="4">
    <location>
        <begin position="8"/>
        <end position="75"/>
    </location>
</feature>
<name>A0ABT8JXV6_9MICC</name>
<dbReference type="InterPro" id="IPR036388">
    <property type="entry name" value="WH-like_DNA-bd_sf"/>
</dbReference>
<dbReference type="InterPro" id="IPR008920">
    <property type="entry name" value="TF_FadR/GntR_C"/>
</dbReference>
<dbReference type="RefSeq" id="WP_301224849.1">
    <property type="nucleotide sequence ID" value="NZ_JAROCG010000001.1"/>
</dbReference>
<evidence type="ECO:0000256" key="3">
    <source>
        <dbReference type="ARBA" id="ARBA00023163"/>
    </source>
</evidence>
<dbReference type="Pfam" id="PF00392">
    <property type="entry name" value="GntR"/>
    <property type="match status" value="1"/>
</dbReference>
<evidence type="ECO:0000313" key="5">
    <source>
        <dbReference type="EMBL" id="MDN4609998.1"/>
    </source>
</evidence>
<dbReference type="SMART" id="SM00895">
    <property type="entry name" value="FCD"/>
    <property type="match status" value="1"/>
</dbReference>
<dbReference type="EMBL" id="JAROCG010000001">
    <property type="protein sequence ID" value="MDN4609998.1"/>
    <property type="molecule type" value="Genomic_DNA"/>
</dbReference>
<evidence type="ECO:0000256" key="1">
    <source>
        <dbReference type="ARBA" id="ARBA00023015"/>
    </source>
</evidence>
<dbReference type="PANTHER" id="PTHR43537">
    <property type="entry name" value="TRANSCRIPTIONAL REGULATOR, GNTR FAMILY"/>
    <property type="match status" value="1"/>
</dbReference>
<dbReference type="PANTHER" id="PTHR43537:SF44">
    <property type="entry name" value="GNTR FAMILY REGULATORY PROTEIN"/>
    <property type="match status" value="1"/>
</dbReference>
<dbReference type="SUPFAM" id="SSF48008">
    <property type="entry name" value="GntR ligand-binding domain-like"/>
    <property type="match status" value="1"/>
</dbReference>
<dbReference type="InterPro" id="IPR011711">
    <property type="entry name" value="GntR_C"/>
</dbReference>
<dbReference type="Gene3D" id="1.10.10.10">
    <property type="entry name" value="Winged helix-like DNA-binding domain superfamily/Winged helix DNA-binding domain"/>
    <property type="match status" value="1"/>
</dbReference>